<protein>
    <submittedName>
        <fullName evidence="1">Uncharacterized protein</fullName>
    </submittedName>
</protein>
<name>A0ACD5ERH2_9HYPH</name>
<reference evidence="1" key="1">
    <citation type="submission" date="2024-10" db="EMBL/GenBank/DDBJ databases">
        <title>Strain of Rhizobium-related bacteria isolated fromm roots of Vavilovia formosa.</title>
        <authorList>
            <person name="Kimeklis A."/>
            <person name="Afonin A."/>
        </authorList>
    </citation>
    <scope>NUCLEOTIDE SEQUENCE</scope>
    <source>
        <strain evidence="1">Vaf-46</strain>
    </source>
</reference>
<gene>
    <name evidence="1" type="ORF">A4U53_014660</name>
</gene>
<proteinExistence type="predicted"/>
<dbReference type="Proteomes" id="UP000078465">
    <property type="component" value="Chromosome"/>
</dbReference>
<evidence type="ECO:0000313" key="1">
    <source>
        <dbReference type="EMBL" id="XKM41767.1"/>
    </source>
</evidence>
<evidence type="ECO:0000313" key="2">
    <source>
        <dbReference type="Proteomes" id="UP000078465"/>
    </source>
</evidence>
<dbReference type="EMBL" id="CP171853">
    <property type="protein sequence ID" value="XKM41767.1"/>
    <property type="molecule type" value="Genomic_DNA"/>
</dbReference>
<organism evidence="1 2">
    <name type="scientific">Rhizobium ruizarguesonis</name>
    <dbReference type="NCBI Taxonomy" id="2081791"/>
    <lineage>
        <taxon>Bacteria</taxon>
        <taxon>Pseudomonadati</taxon>
        <taxon>Pseudomonadota</taxon>
        <taxon>Alphaproteobacteria</taxon>
        <taxon>Hyphomicrobiales</taxon>
        <taxon>Rhizobiaceae</taxon>
        <taxon>Rhizobium/Agrobacterium group</taxon>
        <taxon>Rhizobium</taxon>
    </lineage>
</organism>
<accession>A0ACD5ERH2</accession>
<sequence length="76" mass="8514">MPIAGKKEGKADLRDFQQQFTGPRNGRPTDVMNRNSGFFVCAEEIREPARISASKVRNATAWLRTNAWLAGKNFST</sequence>